<comment type="subcellular location">
    <subcellularLocation>
        <location evidence="10">Mitochondrion inner membrane</location>
        <topology evidence="10">Multi-pass membrane protein</topology>
    </subcellularLocation>
</comment>
<keyword evidence="6 11" id="KW-0175">Coiled coil</keyword>
<dbReference type="InterPro" id="IPR008839">
    <property type="entry name" value="MDM33_fungi"/>
</dbReference>
<gene>
    <name evidence="12" type="ORF">MERGE_000404</name>
</gene>
<keyword evidence="4 10" id="KW-0809">Transit peptide</keyword>
<comment type="subunit">
    <text evidence="10">Homooligomer.</text>
</comment>
<dbReference type="PANTHER" id="PTHR31961:SF3">
    <property type="entry name" value="SENSITIVE TO HIGH EXPRESSION PROTEIN 9, MITOCHONDRIAL"/>
    <property type="match status" value="1"/>
</dbReference>
<dbReference type="AlphaFoldDB" id="A0A899FYN7"/>
<keyword evidence="13" id="KW-1185">Reference proteome</keyword>
<dbReference type="Pfam" id="PF05546">
    <property type="entry name" value="She9_MDM33"/>
    <property type="match status" value="1"/>
</dbReference>
<dbReference type="PANTHER" id="PTHR31961">
    <property type="entry name" value="SENSITIVE TO HIGH EXPRESSION PROTEIN 9, MITOCHONDRIAL"/>
    <property type="match status" value="1"/>
</dbReference>
<evidence type="ECO:0000256" key="10">
    <source>
        <dbReference type="RuleBase" id="RU364128"/>
    </source>
</evidence>
<sequence length="318" mass="37593">MRYSLFSISRDSKLVFVPKSRNMMSFKPLVTGSASLKNIIIKENVSKHIQNYVSWIKIYFASVEEKLNQLTGYTKIEQLKCSISQQEINLKKARIETKEAKHKHTLAIQERLKLQREVNELLQRKHLWTPSDLERFTSLYRHDHINEQEEQKAYADLIECESKLDELQAQLIHFMLRRYHEEQIWSDKIRRMSTWGTWSLIGFNIMLFLIIQLGLEPRKRNKLMNDLKQHFELLSEKNQVNSVIKETAIQDSKNLENTYTPPLSVESNKFQKKTTLQYFHDIKNMFYGEPIEPKTVSILCVSTAFLGATLCYLIQQFL</sequence>
<dbReference type="OrthoDB" id="5595506at2759"/>
<evidence type="ECO:0000313" key="12">
    <source>
        <dbReference type="EMBL" id="QSL64248.1"/>
    </source>
</evidence>
<evidence type="ECO:0000256" key="6">
    <source>
        <dbReference type="ARBA" id="ARBA00023054"/>
    </source>
</evidence>
<feature type="coiled-coil region" evidence="11">
    <location>
        <begin position="76"/>
        <end position="103"/>
    </location>
</feature>
<evidence type="ECO:0000256" key="11">
    <source>
        <dbReference type="SAM" id="Coils"/>
    </source>
</evidence>
<evidence type="ECO:0000313" key="13">
    <source>
        <dbReference type="Proteomes" id="UP000663699"/>
    </source>
</evidence>
<keyword evidence="8 10" id="KW-0472">Membrane</keyword>
<evidence type="ECO:0000256" key="2">
    <source>
        <dbReference type="ARBA" id="ARBA00022692"/>
    </source>
</evidence>
<name>A0A899FYN7_9ASCO</name>
<keyword evidence="7 10" id="KW-0496">Mitochondrion</keyword>
<evidence type="ECO:0000256" key="4">
    <source>
        <dbReference type="ARBA" id="ARBA00022946"/>
    </source>
</evidence>
<feature type="transmembrane region" description="Helical" evidence="10">
    <location>
        <begin position="295"/>
        <end position="314"/>
    </location>
</feature>
<dbReference type="EMBL" id="CP054532">
    <property type="protein sequence ID" value="QSL64248.1"/>
    <property type="molecule type" value="Genomic_DNA"/>
</dbReference>
<evidence type="ECO:0000256" key="8">
    <source>
        <dbReference type="ARBA" id="ARBA00023136"/>
    </source>
</evidence>
<organism evidence="12 13">
    <name type="scientific">Pneumocystis wakefieldiae</name>
    <dbReference type="NCBI Taxonomy" id="38082"/>
    <lineage>
        <taxon>Eukaryota</taxon>
        <taxon>Fungi</taxon>
        <taxon>Dikarya</taxon>
        <taxon>Ascomycota</taxon>
        <taxon>Taphrinomycotina</taxon>
        <taxon>Pneumocystomycetes</taxon>
        <taxon>Pneumocystaceae</taxon>
        <taxon>Pneumocystis</taxon>
    </lineage>
</organism>
<keyword evidence="3 10" id="KW-0999">Mitochondrion inner membrane</keyword>
<proteinExistence type="inferred from homology"/>
<accession>A0A899FYN7</accession>
<protein>
    <recommendedName>
        <fullName evidence="10">Sensitive to high expression protein 9, mitochondrial</fullName>
    </recommendedName>
</protein>
<comment type="similarity">
    <text evidence="1 10">Belongs to the SHE9 family.</text>
</comment>
<reference evidence="12" key="1">
    <citation type="submission" date="2020-06" db="EMBL/GenBank/DDBJ databases">
        <title>Genomes of multiple members of Pneumocystis genus reveal paths to human pathogen Pneumocystis jirovecii.</title>
        <authorList>
            <person name="Cisse O.H."/>
            <person name="Ma L."/>
            <person name="Dekker J."/>
            <person name="Khil P."/>
            <person name="Jo J."/>
            <person name="Brenchley J."/>
            <person name="Blair R."/>
            <person name="Pahar B."/>
            <person name="Chabe M."/>
            <person name="Van Rompay K.A."/>
            <person name="Keesler R."/>
            <person name="Sukura A."/>
            <person name="Hirsch V."/>
            <person name="Kutty G."/>
            <person name="Liu Y."/>
            <person name="Peng L."/>
            <person name="Chen J."/>
            <person name="Song J."/>
            <person name="Weissenbacher-Lang C."/>
            <person name="Xu J."/>
            <person name="Upham N.S."/>
            <person name="Stajich J.E."/>
            <person name="Cuomo C.A."/>
            <person name="Cushion M.T."/>
            <person name="Kovacs J.A."/>
        </authorList>
    </citation>
    <scope>NUCLEOTIDE SEQUENCE</scope>
    <source>
        <strain evidence="12">2A</strain>
    </source>
</reference>
<evidence type="ECO:0000256" key="9">
    <source>
        <dbReference type="ARBA" id="ARBA00024807"/>
    </source>
</evidence>
<dbReference type="GO" id="GO:0005743">
    <property type="term" value="C:mitochondrial inner membrane"/>
    <property type="evidence" value="ECO:0007669"/>
    <property type="project" value="UniProtKB-SubCell"/>
</dbReference>
<evidence type="ECO:0000256" key="3">
    <source>
        <dbReference type="ARBA" id="ARBA00022792"/>
    </source>
</evidence>
<comment type="function">
    <text evidence="9">Required for the maintenance of the structure of the mitochondrial inner membrane. Involved in mitochondrial morphology. Causes growth arrest when highly overexpressed.</text>
</comment>
<dbReference type="GO" id="GO:0007007">
    <property type="term" value="P:inner mitochondrial membrane organization"/>
    <property type="evidence" value="ECO:0007669"/>
    <property type="project" value="TreeGrafter"/>
</dbReference>
<keyword evidence="2 10" id="KW-0812">Transmembrane</keyword>
<dbReference type="Proteomes" id="UP000663699">
    <property type="component" value="Chromosome 1"/>
</dbReference>
<evidence type="ECO:0000256" key="1">
    <source>
        <dbReference type="ARBA" id="ARBA00007472"/>
    </source>
</evidence>
<feature type="transmembrane region" description="Helical" evidence="10">
    <location>
        <begin position="195"/>
        <end position="215"/>
    </location>
</feature>
<evidence type="ECO:0000256" key="5">
    <source>
        <dbReference type="ARBA" id="ARBA00022989"/>
    </source>
</evidence>
<keyword evidence="5 10" id="KW-1133">Transmembrane helix</keyword>
<evidence type="ECO:0000256" key="7">
    <source>
        <dbReference type="ARBA" id="ARBA00023128"/>
    </source>
</evidence>